<keyword evidence="1" id="KW-0175">Coiled coil</keyword>
<organism evidence="2 3">
    <name type="scientific">Tanacetum coccineum</name>
    <dbReference type="NCBI Taxonomy" id="301880"/>
    <lineage>
        <taxon>Eukaryota</taxon>
        <taxon>Viridiplantae</taxon>
        <taxon>Streptophyta</taxon>
        <taxon>Embryophyta</taxon>
        <taxon>Tracheophyta</taxon>
        <taxon>Spermatophyta</taxon>
        <taxon>Magnoliopsida</taxon>
        <taxon>eudicotyledons</taxon>
        <taxon>Gunneridae</taxon>
        <taxon>Pentapetalae</taxon>
        <taxon>asterids</taxon>
        <taxon>campanulids</taxon>
        <taxon>Asterales</taxon>
        <taxon>Asteraceae</taxon>
        <taxon>Asteroideae</taxon>
        <taxon>Anthemideae</taxon>
        <taxon>Anthemidinae</taxon>
        <taxon>Tanacetum</taxon>
    </lineage>
</organism>
<dbReference type="Proteomes" id="UP001151760">
    <property type="component" value="Unassembled WGS sequence"/>
</dbReference>
<comment type="caution">
    <text evidence="2">The sequence shown here is derived from an EMBL/GenBank/DDBJ whole genome shotgun (WGS) entry which is preliminary data.</text>
</comment>
<evidence type="ECO:0000313" key="3">
    <source>
        <dbReference type="Proteomes" id="UP001151760"/>
    </source>
</evidence>
<gene>
    <name evidence="2" type="ORF">Tco_0977844</name>
</gene>
<accession>A0ABQ5EMB9</accession>
<evidence type="ECO:0000256" key="1">
    <source>
        <dbReference type="SAM" id="Coils"/>
    </source>
</evidence>
<feature type="coiled-coil region" evidence="1">
    <location>
        <begin position="38"/>
        <end position="65"/>
    </location>
</feature>
<name>A0ABQ5EMB9_9ASTR</name>
<protein>
    <submittedName>
        <fullName evidence="2">Uncharacterized protein</fullName>
    </submittedName>
</protein>
<reference evidence="2" key="1">
    <citation type="journal article" date="2022" name="Int. J. Mol. Sci.">
        <title>Draft Genome of Tanacetum Coccineum: Genomic Comparison of Closely Related Tanacetum-Family Plants.</title>
        <authorList>
            <person name="Yamashiro T."/>
            <person name="Shiraishi A."/>
            <person name="Nakayama K."/>
            <person name="Satake H."/>
        </authorList>
    </citation>
    <scope>NUCLEOTIDE SEQUENCE</scope>
</reference>
<dbReference type="EMBL" id="BQNB010016429">
    <property type="protein sequence ID" value="GJT51687.1"/>
    <property type="molecule type" value="Genomic_DNA"/>
</dbReference>
<proteinExistence type="predicted"/>
<reference evidence="2" key="2">
    <citation type="submission" date="2022-01" db="EMBL/GenBank/DDBJ databases">
        <authorList>
            <person name="Yamashiro T."/>
            <person name="Shiraishi A."/>
            <person name="Satake H."/>
            <person name="Nakayama K."/>
        </authorList>
    </citation>
    <scope>NUCLEOTIDE SEQUENCE</scope>
</reference>
<evidence type="ECO:0000313" key="2">
    <source>
        <dbReference type="EMBL" id="GJT51687.1"/>
    </source>
</evidence>
<sequence length="82" mass="9677">MQTDMMIYSGSVMKLLFALIHSPRCLIEKEQHQLLLDEDALRETLEKAAKAEKEWEERIREEQAHDELFRLEFGVQSDSEPD</sequence>
<keyword evidence="3" id="KW-1185">Reference proteome</keyword>